<organism evidence="1 2">
    <name type="scientific">Trichothecium roseum</name>
    <dbReference type="NCBI Taxonomy" id="47278"/>
    <lineage>
        <taxon>Eukaryota</taxon>
        <taxon>Fungi</taxon>
        <taxon>Dikarya</taxon>
        <taxon>Ascomycota</taxon>
        <taxon>Pezizomycotina</taxon>
        <taxon>Sordariomycetes</taxon>
        <taxon>Hypocreomycetidae</taxon>
        <taxon>Hypocreales</taxon>
        <taxon>Hypocreales incertae sedis</taxon>
        <taxon>Trichothecium</taxon>
    </lineage>
</organism>
<reference evidence="1" key="1">
    <citation type="submission" date="2022-10" db="EMBL/GenBank/DDBJ databases">
        <title>Complete Genome of Trichothecium roseum strain YXFP-22015, a Plant Pathogen Isolated from Citrus.</title>
        <authorList>
            <person name="Wang Y."/>
            <person name="Zhu L."/>
        </authorList>
    </citation>
    <scope>NUCLEOTIDE SEQUENCE</scope>
    <source>
        <strain evidence="1">YXFP-22015</strain>
    </source>
</reference>
<proteinExistence type="predicted"/>
<dbReference type="EMBL" id="CM047942">
    <property type="protein sequence ID" value="KAI9901559.1"/>
    <property type="molecule type" value="Genomic_DNA"/>
</dbReference>
<keyword evidence="2" id="KW-1185">Reference proteome</keyword>
<accession>A0ACC0V6T7</accession>
<comment type="caution">
    <text evidence="1">The sequence shown here is derived from an EMBL/GenBank/DDBJ whole genome shotgun (WGS) entry which is preliminary data.</text>
</comment>
<evidence type="ECO:0000313" key="1">
    <source>
        <dbReference type="EMBL" id="KAI9901559.1"/>
    </source>
</evidence>
<sequence>MASYHRVLNIFERSVGDKRVECDYDIHPWDVAINGEKWDGKIRLVGFVDVFFLLCYSGESRFEKGIIVYKDDDVIRKLLQEVTTSRYSPKLRVVNQAEVDASLEKEEKGKEPVPKRYFDFQTTSGGLDYHIVSLGHEVGVKTRYRKRDVRRYEIKIRKGRDAAMQKRVYRGVAQHTLFGLLHDAIRLGIIKNAEIIGMLVGKAVGGSIAEDVGSKYLAALMGARGSRDLALEGDRS</sequence>
<evidence type="ECO:0000313" key="2">
    <source>
        <dbReference type="Proteomes" id="UP001163324"/>
    </source>
</evidence>
<name>A0ACC0V6T7_9HYPO</name>
<gene>
    <name evidence="1" type="ORF">N3K66_003376</name>
</gene>
<dbReference type="Proteomes" id="UP001163324">
    <property type="component" value="Chromosome 3"/>
</dbReference>
<protein>
    <submittedName>
        <fullName evidence="1">Uncharacterized protein</fullName>
    </submittedName>
</protein>